<evidence type="ECO:0000313" key="6">
    <source>
        <dbReference type="Proteomes" id="UP000034883"/>
    </source>
</evidence>
<dbReference type="SFLD" id="SFLDG01129">
    <property type="entry name" value="C1.5:_HAD__Beta-PGM__Phosphata"/>
    <property type="match status" value="1"/>
</dbReference>
<evidence type="ECO:0000256" key="1">
    <source>
        <dbReference type="ARBA" id="ARBA00000830"/>
    </source>
</evidence>
<comment type="pathway">
    <text evidence="2">Organic acid metabolism; glycolate biosynthesis; glycolate from 2-phosphoglycolate: step 1/1.</text>
</comment>
<keyword evidence="6" id="KW-1185">Reference proteome</keyword>
<dbReference type="SFLD" id="SFLDS00003">
    <property type="entry name" value="Haloacid_Dehalogenase"/>
    <property type="match status" value="1"/>
</dbReference>
<dbReference type="AlphaFoldDB" id="A0A0F6YLF1"/>
<dbReference type="Gene3D" id="1.10.150.240">
    <property type="entry name" value="Putative phosphatase, domain 2"/>
    <property type="match status" value="1"/>
</dbReference>
<dbReference type="GO" id="GO:0005829">
    <property type="term" value="C:cytosol"/>
    <property type="evidence" value="ECO:0007669"/>
    <property type="project" value="TreeGrafter"/>
</dbReference>
<dbReference type="PANTHER" id="PTHR43434:SF1">
    <property type="entry name" value="PHOSPHOGLYCOLATE PHOSPHATASE"/>
    <property type="match status" value="1"/>
</dbReference>
<dbReference type="InterPro" id="IPR023214">
    <property type="entry name" value="HAD_sf"/>
</dbReference>
<dbReference type="KEGG" id="samy:DB32_006969"/>
<organism evidence="5 6">
    <name type="scientific">Sandaracinus amylolyticus</name>
    <dbReference type="NCBI Taxonomy" id="927083"/>
    <lineage>
        <taxon>Bacteria</taxon>
        <taxon>Pseudomonadati</taxon>
        <taxon>Myxococcota</taxon>
        <taxon>Polyangia</taxon>
        <taxon>Polyangiales</taxon>
        <taxon>Sandaracinaceae</taxon>
        <taxon>Sandaracinus</taxon>
    </lineage>
</organism>
<dbReference type="InterPro" id="IPR041492">
    <property type="entry name" value="HAD_2"/>
</dbReference>
<reference evidence="5 6" key="1">
    <citation type="submission" date="2015-03" db="EMBL/GenBank/DDBJ databases">
        <title>Genome assembly of Sandaracinus amylolyticus DSM 53668.</title>
        <authorList>
            <person name="Sharma G."/>
            <person name="Subramanian S."/>
        </authorList>
    </citation>
    <scope>NUCLEOTIDE SEQUENCE [LARGE SCALE GENOMIC DNA]</scope>
    <source>
        <strain evidence="5 6">DSM 53668</strain>
    </source>
</reference>
<dbReference type="EMBL" id="CP011125">
    <property type="protein sequence ID" value="AKF09820.1"/>
    <property type="molecule type" value="Genomic_DNA"/>
</dbReference>
<dbReference type="EC" id="3.1.3.18" evidence="4"/>
<dbReference type="PRINTS" id="PR00413">
    <property type="entry name" value="HADHALOGNASE"/>
</dbReference>
<dbReference type="OrthoDB" id="9792518at2"/>
<dbReference type="STRING" id="927083.DB32_006969"/>
<gene>
    <name evidence="5" type="ORF">DB32_006969</name>
</gene>
<dbReference type="Proteomes" id="UP000034883">
    <property type="component" value="Chromosome"/>
</dbReference>
<dbReference type="NCBIfam" id="TIGR01509">
    <property type="entry name" value="HAD-SF-IA-v3"/>
    <property type="match status" value="1"/>
</dbReference>
<evidence type="ECO:0000256" key="3">
    <source>
        <dbReference type="ARBA" id="ARBA00006171"/>
    </source>
</evidence>
<protein>
    <recommendedName>
        <fullName evidence="4">phosphoglycolate phosphatase</fullName>
        <ecNumber evidence="4">3.1.3.18</ecNumber>
    </recommendedName>
</protein>
<dbReference type="Gene3D" id="3.40.50.1000">
    <property type="entry name" value="HAD superfamily/HAD-like"/>
    <property type="match status" value="1"/>
</dbReference>
<comment type="similarity">
    <text evidence="3">Belongs to the HAD-like hydrolase superfamily. CbbY/CbbZ/Gph/YieH family.</text>
</comment>
<proteinExistence type="inferred from homology"/>
<accession>A0A0F6YLF1</accession>
<name>A0A0F6YLF1_9BACT</name>
<dbReference type="GO" id="GO:0008967">
    <property type="term" value="F:phosphoglycolate phosphatase activity"/>
    <property type="evidence" value="ECO:0007669"/>
    <property type="project" value="UniProtKB-EC"/>
</dbReference>
<dbReference type="InterPro" id="IPR036412">
    <property type="entry name" value="HAD-like_sf"/>
</dbReference>
<comment type="catalytic activity">
    <reaction evidence="1">
        <text>2-phosphoglycolate + H2O = glycolate + phosphate</text>
        <dbReference type="Rhea" id="RHEA:14369"/>
        <dbReference type="ChEBI" id="CHEBI:15377"/>
        <dbReference type="ChEBI" id="CHEBI:29805"/>
        <dbReference type="ChEBI" id="CHEBI:43474"/>
        <dbReference type="ChEBI" id="CHEBI:58033"/>
        <dbReference type="EC" id="3.1.3.18"/>
    </reaction>
</comment>
<evidence type="ECO:0000256" key="4">
    <source>
        <dbReference type="ARBA" id="ARBA00013078"/>
    </source>
</evidence>
<dbReference type="GO" id="GO:0006281">
    <property type="term" value="P:DNA repair"/>
    <property type="evidence" value="ECO:0007669"/>
    <property type="project" value="TreeGrafter"/>
</dbReference>
<dbReference type="SUPFAM" id="SSF56784">
    <property type="entry name" value="HAD-like"/>
    <property type="match status" value="1"/>
</dbReference>
<dbReference type="InterPro" id="IPR023198">
    <property type="entry name" value="PGP-like_dom2"/>
</dbReference>
<sequence>MTAVIFDLDGTLIDSLADIAASLNHALAEAGLPTHTIDEVRGLVGYGASELVRGALPPEHRDARFADVLARYRARYRSHLIVETRPYEGIVEVLEALDARGIAKAVLTNKPHAASVELVEQLFARFRFDAVLGQKDGIPHKPDPTGALEIARALGVPPASIVFVGDGDTDMRTARSAGMLAVGCLWGFRDRAALEAAGAHHLIAHPRELLPIIDSRS</sequence>
<dbReference type="InterPro" id="IPR050155">
    <property type="entry name" value="HAD-like_hydrolase_sf"/>
</dbReference>
<evidence type="ECO:0000313" key="5">
    <source>
        <dbReference type="EMBL" id="AKF09820.1"/>
    </source>
</evidence>
<dbReference type="NCBIfam" id="TIGR01549">
    <property type="entry name" value="HAD-SF-IA-v1"/>
    <property type="match status" value="1"/>
</dbReference>
<evidence type="ECO:0000256" key="2">
    <source>
        <dbReference type="ARBA" id="ARBA00004818"/>
    </source>
</evidence>
<dbReference type="InterPro" id="IPR006439">
    <property type="entry name" value="HAD-SF_hydro_IA"/>
</dbReference>
<dbReference type="RefSeq" id="WP_053236830.1">
    <property type="nucleotide sequence ID" value="NZ_CP011125.1"/>
</dbReference>
<dbReference type="SFLD" id="SFLDG01135">
    <property type="entry name" value="C1.5.6:_HAD__Beta-PGM__Phospha"/>
    <property type="match status" value="1"/>
</dbReference>
<dbReference type="Pfam" id="PF13419">
    <property type="entry name" value="HAD_2"/>
    <property type="match status" value="1"/>
</dbReference>
<dbReference type="PANTHER" id="PTHR43434">
    <property type="entry name" value="PHOSPHOGLYCOLATE PHOSPHATASE"/>
    <property type="match status" value="1"/>
</dbReference>